<dbReference type="InterPro" id="IPR013113">
    <property type="entry name" value="SIP_FAD-bd"/>
</dbReference>
<dbReference type="Pfam" id="PF08021">
    <property type="entry name" value="FAD_binding_9"/>
    <property type="match status" value="1"/>
</dbReference>
<dbReference type="EMBL" id="JAQRFI010000029">
    <property type="protein sequence ID" value="MDC9590183.1"/>
    <property type="molecule type" value="Genomic_DNA"/>
</dbReference>
<accession>A0ABT5LGF6</accession>
<keyword evidence="3" id="KW-1185">Reference proteome</keyword>
<sequence>MLRCVFEGSEVHKRRRYAPDQRIKLLFPQQNNPSLQVKEEKELKMEIRLTIFTLGLQQNHLL</sequence>
<gene>
    <name evidence="2" type="ORF">PSI23_12985</name>
</gene>
<evidence type="ECO:0000313" key="2">
    <source>
        <dbReference type="EMBL" id="MDC9590183.1"/>
    </source>
</evidence>
<proteinExistence type="predicted"/>
<protein>
    <submittedName>
        <fullName evidence="2">Siderophore-interacting protein</fullName>
    </submittedName>
</protein>
<evidence type="ECO:0000259" key="1">
    <source>
        <dbReference type="Pfam" id="PF08021"/>
    </source>
</evidence>
<dbReference type="Proteomes" id="UP001217178">
    <property type="component" value="Unassembled WGS sequence"/>
</dbReference>
<evidence type="ECO:0000313" key="3">
    <source>
        <dbReference type="Proteomes" id="UP001217178"/>
    </source>
</evidence>
<comment type="caution">
    <text evidence="2">The sequence shown here is derived from an EMBL/GenBank/DDBJ whole genome shotgun (WGS) entry which is preliminary data.</text>
</comment>
<organism evidence="2 3">
    <name type="scientific">Xenorhabdus yunnanensis</name>
    <dbReference type="NCBI Taxonomy" id="3025878"/>
    <lineage>
        <taxon>Bacteria</taxon>
        <taxon>Pseudomonadati</taxon>
        <taxon>Pseudomonadota</taxon>
        <taxon>Gammaproteobacteria</taxon>
        <taxon>Enterobacterales</taxon>
        <taxon>Morganellaceae</taxon>
        <taxon>Xenorhabdus</taxon>
    </lineage>
</organism>
<reference evidence="2 3" key="1">
    <citation type="submission" date="2023-02" db="EMBL/GenBank/DDBJ databases">
        <title>Entomopathogenic bacteria.</title>
        <authorList>
            <person name="Machado R.A."/>
        </authorList>
    </citation>
    <scope>NUCLEOTIDE SEQUENCE [LARGE SCALE GENOMIC DNA]</scope>
    <source>
        <strain evidence="2 3">XENO-10</strain>
    </source>
</reference>
<name>A0ABT5LGF6_9GAMM</name>
<feature type="domain" description="Siderophore-interacting FAD-binding" evidence="1">
    <location>
        <begin position="1"/>
        <end position="40"/>
    </location>
</feature>